<sequence length="110" mass="13028">MERKRAREKRKKKEVTKIRPRKIRAGTLNAEGRLDLMLQFDKLRRRLYDQCCMRKKKQRSCSWSDPAKSVPAARSLHAAIIYHKRNCRKRKLMRDIGAVNRGEFSKLCGV</sequence>
<dbReference type="Proteomes" id="UP001430953">
    <property type="component" value="Unassembled WGS sequence"/>
</dbReference>
<dbReference type="AlphaFoldDB" id="A0AAW2EK74"/>
<name>A0AAW2EK74_9HYME</name>
<evidence type="ECO:0000313" key="2">
    <source>
        <dbReference type="Proteomes" id="UP001430953"/>
    </source>
</evidence>
<gene>
    <name evidence="1" type="ORF">PUN28_017540</name>
</gene>
<comment type="caution">
    <text evidence="1">The sequence shown here is derived from an EMBL/GenBank/DDBJ whole genome shotgun (WGS) entry which is preliminary data.</text>
</comment>
<accession>A0AAW2EK74</accession>
<organism evidence="1 2">
    <name type="scientific">Cardiocondyla obscurior</name>
    <dbReference type="NCBI Taxonomy" id="286306"/>
    <lineage>
        <taxon>Eukaryota</taxon>
        <taxon>Metazoa</taxon>
        <taxon>Ecdysozoa</taxon>
        <taxon>Arthropoda</taxon>
        <taxon>Hexapoda</taxon>
        <taxon>Insecta</taxon>
        <taxon>Pterygota</taxon>
        <taxon>Neoptera</taxon>
        <taxon>Endopterygota</taxon>
        <taxon>Hymenoptera</taxon>
        <taxon>Apocrita</taxon>
        <taxon>Aculeata</taxon>
        <taxon>Formicoidea</taxon>
        <taxon>Formicidae</taxon>
        <taxon>Myrmicinae</taxon>
        <taxon>Cardiocondyla</taxon>
    </lineage>
</organism>
<dbReference type="EMBL" id="JADYXP020000021">
    <property type="protein sequence ID" value="KAL0103325.1"/>
    <property type="molecule type" value="Genomic_DNA"/>
</dbReference>
<evidence type="ECO:0000313" key="1">
    <source>
        <dbReference type="EMBL" id="KAL0103325.1"/>
    </source>
</evidence>
<keyword evidence="2" id="KW-1185">Reference proteome</keyword>
<proteinExistence type="predicted"/>
<protein>
    <submittedName>
        <fullName evidence="1">Uncharacterized protein</fullName>
    </submittedName>
</protein>
<reference evidence="1 2" key="1">
    <citation type="submission" date="2023-03" db="EMBL/GenBank/DDBJ databases">
        <title>High recombination rates correlate with genetic variation in Cardiocondyla obscurior ants.</title>
        <authorList>
            <person name="Errbii M."/>
        </authorList>
    </citation>
    <scope>NUCLEOTIDE SEQUENCE [LARGE SCALE GENOMIC DNA]</scope>
    <source>
        <strain evidence="1">Alpha-2009</strain>
        <tissue evidence="1">Whole body</tissue>
    </source>
</reference>